<accession>A0A7W6ZR64</accession>
<evidence type="ECO:0000313" key="1">
    <source>
        <dbReference type="EMBL" id="MBB4566758.1"/>
    </source>
</evidence>
<reference evidence="1 2" key="1">
    <citation type="submission" date="2020-08" db="EMBL/GenBank/DDBJ databases">
        <title>Genomic Encyclopedia of Type Strains, Phase IV (KMG-V): Genome sequencing to study the core and pangenomes of soil and plant-associated prokaryotes.</title>
        <authorList>
            <person name="Whitman W."/>
        </authorList>
    </citation>
    <scope>NUCLEOTIDE SEQUENCE [LARGE SCALE GENOMIC DNA]</scope>
    <source>
        <strain evidence="1 2">SEMIA 492</strain>
    </source>
</reference>
<dbReference type="Proteomes" id="UP000543836">
    <property type="component" value="Unassembled WGS sequence"/>
</dbReference>
<protein>
    <submittedName>
        <fullName evidence="1">Uncharacterized protein</fullName>
    </submittedName>
</protein>
<dbReference type="EMBL" id="JACIIG010000001">
    <property type="protein sequence ID" value="MBB4566758.1"/>
    <property type="molecule type" value="Genomic_DNA"/>
</dbReference>
<evidence type="ECO:0000313" key="2">
    <source>
        <dbReference type="Proteomes" id="UP000543836"/>
    </source>
</evidence>
<gene>
    <name evidence="1" type="ORF">GGE60_000846</name>
</gene>
<comment type="caution">
    <text evidence="1">The sequence shown here is derived from an EMBL/GenBank/DDBJ whole genome shotgun (WGS) entry which is preliminary data.</text>
</comment>
<organism evidence="1 2">
    <name type="scientific">Rhizobium leucaenae</name>
    <dbReference type="NCBI Taxonomy" id="29450"/>
    <lineage>
        <taxon>Bacteria</taxon>
        <taxon>Pseudomonadati</taxon>
        <taxon>Pseudomonadota</taxon>
        <taxon>Alphaproteobacteria</taxon>
        <taxon>Hyphomicrobiales</taxon>
        <taxon>Rhizobiaceae</taxon>
        <taxon>Rhizobium/Agrobacterium group</taxon>
        <taxon>Rhizobium</taxon>
    </lineage>
</organism>
<keyword evidence="2" id="KW-1185">Reference proteome</keyword>
<sequence>MHQQEGEDPIAHISIAAMTVIARFVAMADIQGSEPARIMPKGSRCLNRNGRAGPMPNMIAGCPWSR</sequence>
<name>A0A7W6ZR64_9HYPH</name>
<proteinExistence type="predicted"/>
<dbReference type="AlphaFoldDB" id="A0A7W6ZR64"/>